<dbReference type="AlphaFoldDB" id="A0A2A2HYH8"/>
<evidence type="ECO:0000313" key="1">
    <source>
        <dbReference type="EMBL" id="PAV14364.1"/>
    </source>
</evidence>
<evidence type="ECO:0000313" key="2">
    <source>
        <dbReference type="Proteomes" id="UP000218164"/>
    </source>
</evidence>
<sequence length="61" mass="7031">MWVNKLTVFLAVAVFLMIEVYNPASAREIIVPTFGSKHILTLKYFSSLVFVVLVKNQYHED</sequence>
<organism evidence="1 2">
    <name type="scientific">Methanosarcina spelaei</name>
    <dbReference type="NCBI Taxonomy" id="1036679"/>
    <lineage>
        <taxon>Archaea</taxon>
        <taxon>Methanobacteriati</taxon>
        <taxon>Methanobacteriota</taxon>
        <taxon>Stenosarchaea group</taxon>
        <taxon>Methanomicrobia</taxon>
        <taxon>Methanosarcinales</taxon>
        <taxon>Methanosarcinaceae</taxon>
        <taxon>Methanosarcina</taxon>
    </lineage>
</organism>
<name>A0A2A2HYH8_9EURY</name>
<accession>A0A2A2HYH8</accession>
<keyword evidence="2" id="KW-1185">Reference proteome</keyword>
<protein>
    <submittedName>
        <fullName evidence="1">Uncharacterized protein</fullName>
    </submittedName>
</protein>
<dbReference type="Proteomes" id="UP000218164">
    <property type="component" value="Unassembled WGS sequence"/>
</dbReference>
<dbReference type="RefSeq" id="WP_095642874.1">
    <property type="nucleotide sequence ID" value="NZ_LMVP01000012.1"/>
</dbReference>
<dbReference type="EMBL" id="LMVP01000012">
    <property type="protein sequence ID" value="PAV14364.1"/>
    <property type="molecule type" value="Genomic_DNA"/>
</dbReference>
<gene>
    <name evidence="1" type="ORF">ASJ81_14170</name>
</gene>
<comment type="caution">
    <text evidence="1">The sequence shown here is derived from an EMBL/GenBank/DDBJ whole genome shotgun (WGS) entry which is preliminary data.</text>
</comment>
<proteinExistence type="predicted"/>
<reference evidence="1 2" key="1">
    <citation type="journal article" date="2017" name="BMC Genomics">
        <title>Genomic analysis of methanogenic archaea reveals a shift towards energy conservation.</title>
        <authorList>
            <person name="Gilmore S.P."/>
            <person name="Henske J.K."/>
            <person name="Sexton J.A."/>
            <person name="Solomon K.V."/>
            <person name="Seppala S."/>
            <person name="Yoo J.I."/>
            <person name="Huyett L.M."/>
            <person name="Pressman A."/>
            <person name="Cogan J.Z."/>
            <person name="Kivenson V."/>
            <person name="Peng X."/>
            <person name="Tan Y."/>
            <person name="Valentine D.L."/>
            <person name="O'Malley M.A."/>
        </authorList>
    </citation>
    <scope>NUCLEOTIDE SEQUENCE [LARGE SCALE GENOMIC DNA]</scope>
    <source>
        <strain evidence="1 2">MC-15</strain>
    </source>
</reference>